<keyword evidence="2" id="KW-1185">Reference proteome</keyword>
<sequence>MQIQGLWSFPAIMFAKLYNISLCEGPGACPWAERYLLPAMRTRSELRTLLHFFKTRARPTQEDMYEYLDGMQKMQAIDTEQRLELNLEHVSTALATIEQSMEREMDPEQIEAVLYDVFPYIYMIRGPGGLLGVHPPGYTDYPRLDVPNGQPRSRPLCPRPRQTYVEDMCEFCQWSGHTALECRNRWTRQPEVCDICRQRGFLLDTCLSKQRHEILY</sequence>
<name>A0ABR4PGC4_9HELO</name>
<dbReference type="EMBL" id="JBFCZG010000005">
    <property type="protein sequence ID" value="KAL3422339.1"/>
    <property type="molecule type" value="Genomic_DNA"/>
</dbReference>
<gene>
    <name evidence="1" type="ORF">PVAG01_06495</name>
</gene>
<protein>
    <recommendedName>
        <fullName evidence="3">Gag protein</fullName>
    </recommendedName>
</protein>
<proteinExistence type="predicted"/>
<dbReference type="Gene3D" id="4.10.60.10">
    <property type="entry name" value="Zinc finger, CCHC-type"/>
    <property type="match status" value="1"/>
</dbReference>
<organism evidence="1 2">
    <name type="scientific">Phlyctema vagabunda</name>
    <dbReference type="NCBI Taxonomy" id="108571"/>
    <lineage>
        <taxon>Eukaryota</taxon>
        <taxon>Fungi</taxon>
        <taxon>Dikarya</taxon>
        <taxon>Ascomycota</taxon>
        <taxon>Pezizomycotina</taxon>
        <taxon>Leotiomycetes</taxon>
        <taxon>Helotiales</taxon>
        <taxon>Dermateaceae</taxon>
        <taxon>Phlyctema</taxon>
    </lineage>
</organism>
<evidence type="ECO:0000313" key="1">
    <source>
        <dbReference type="EMBL" id="KAL3422339.1"/>
    </source>
</evidence>
<reference evidence="1 2" key="1">
    <citation type="submission" date="2024-06" db="EMBL/GenBank/DDBJ databases">
        <title>Complete genome of Phlyctema vagabunda strain 19-DSS-EL-015.</title>
        <authorList>
            <person name="Fiorenzani C."/>
        </authorList>
    </citation>
    <scope>NUCLEOTIDE SEQUENCE [LARGE SCALE GENOMIC DNA]</scope>
    <source>
        <strain evidence="1 2">19-DSS-EL-015</strain>
    </source>
</reference>
<evidence type="ECO:0008006" key="3">
    <source>
        <dbReference type="Google" id="ProtNLM"/>
    </source>
</evidence>
<dbReference type="Proteomes" id="UP001629113">
    <property type="component" value="Unassembled WGS sequence"/>
</dbReference>
<comment type="caution">
    <text evidence="1">The sequence shown here is derived from an EMBL/GenBank/DDBJ whole genome shotgun (WGS) entry which is preliminary data.</text>
</comment>
<evidence type="ECO:0000313" key="2">
    <source>
        <dbReference type="Proteomes" id="UP001629113"/>
    </source>
</evidence>
<accession>A0ABR4PGC4</accession>